<dbReference type="EMBL" id="JYBP01000003">
    <property type="protein sequence ID" value="KJE28138.1"/>
    <property type="molecule type" value="Genomic_DNA"/>
</dbReference>
<gene>
    <name evidence="10" type="ORF">LG52_753</name>
</gene>
<evidence type="ECO:0000259" key="8">
    <source>
        <dbReference type="PROSITE" id="PS51192"/>
    </source>
</evidence>
<feature type="domain" description="Helicase ATP-binding" evidence="8">
    <location>
        <begin position="25"/>
        <end position="192"/>
    </location>
</feature>
<sequence length="507" mass="57108">MDELTKTLHERFGHASFRPGQRDVIEDVLSGRDVLAMLPTGSGKSLCYQLPAYFLPGSVLIVSPLVSLMEDQVEQLRRRGEKRVVAFHSLLDAEEKWQALASLPDFRFIYASPEMLQSETFLAALRRARVSLFVVDEAHCISQWGYDFRPDFLKLGAVRHALGSPPCLALTATATPEVQEDIIRTLGMERTRRHIYSVDRPNIALAVEHCLSVEDKAARLAECAKRLRGPGIVYFSSRQWAEEMARRLAQNGAGRVAYYHAGMDGEQRLLVQQQFLYDELDIVCCTSAFGMGVDKGNVRFVLHFHMPAQLEAYVQEIGRAGRDGAPSLAVLFYADGDRAIAQAVAEAELPDSAALREWCRRLPEDAVGGGWRAMVDAGGFTDIQKRLLAYFLEWGQTAAPEQLTAAAKERLYEGMAAAIEARRRWKRKKLREMEEWVHASSCRRAAIVRAFGEELSDKPDACCDNCGLETDRFMADGRRPEPAPVRPWREELWHMFFGGRRRDEAAK</sequence>
<reference evidence="10 11" key="1">
    <citation type="submission" date="2015-01" db="EMBL/GenBank/DDBJ databases">
        <authorList>
            <person name="Filippidou S."/>
            <person name="Jeanneret N."/>
            <person name="Russel-Delif L."/>
            <person name="Junier T."/>
            <person name="Wunderlin T."/>
            <person name="Molina V."/>
            <person name="Johnson S.L."/>
            <person name="Davenport K.W."/>
            <person name="Chain P.S."/>
            <person name="Dorador C."/>
            <person name="Junier P."/>
        </authorList>
    </citation>
    <scope>NUCLEOTIDE SEQUENCE [LARGE SCALE GENOMIC DNA]</scope>
    <source>
        <strain evidence="10 11">Et7/4</strain>
    </source>
</reference>
<dbReference type="PROSITE" id="PS51194">
    <property type="entry name" value="HELICASE_CTER"/>
    <property type="match status" value="1"/>
</dbReference>
<evidence type="ECO:0000256" key="5">
    <source>
        <dbReference type="ARBA" id="ARBA00023125"/>
    </source>
</evidence>
<dbReference type="OrthoDB" id="9763310at2"/>
<dbReference type="Pfam" id="PF00271">
    <property type="entry name" value="Helicase_C"/>
    <property type="match status" value="1"/>
</dbReference>
<dbReference type="InterPro" id="IPR002464">
    <property type="entry name" value="DNA/RNA_helicase_DEAH_CS"/>
</dbReference>
<dbReference type="InterPro" id="IPR004589">
    <property type="entry name" value="DNA_helicase_ATP-dep_RecQ"/>
</dbReference>
<dbReference type="GO" id="GO:0003677">
    <property type="term" value="F:DNA binding"/>
    <property type="evidence" value="ECO:0007669"/>
    <property type="project" value="UniProtKB-KW"/>
</dbReference>
<feature type="domain" description="Helicase C-terminal" evidence="9">
    <location>
        <begin position="219"/>
        <end position="363"/>
    </location>
</feature>
<dbReference type="PROSITE" id="PS00690">
    <property type="entry name" value="DEAH_ATP_HELICASE"/>
    <property type="match status" value="1"/>
</dbReference>
<organism evidence="10 11">
    <name type="scientific">Geobacillus kaustophilus</name>
    <dbReference type="NCBI Taxonomy" id="1462"/>
    <lineage>
        <taxon>Bacteria</taxon>
        <taxon>Bacillati</taxon>
        <taxon>Bacillota</taxon>
        <taxon>Bacilli</taxon>
        <taxon>Bacillales</taxon>
        <taxon>Anoxybacillaceae</taxon>
        <taxon>Geobacillus</taxon>
        <taxon>Geobacillus thermoleovorans group</taxon>
    </lineage>
</organism>
<keyword evidence="1" id="KW-0547">Nucleotide-binding</keyword>
<keyword evidence="5" id="KW-0238">DNA-binding</keyword>
<dbReference type="SUPFAM" id="SSF52540">
    <property type="entry name" value="P-loop containing nucleoside triphosphate hydrolases"/>
    <property type="match status" value="1"/>
</dbReference>
<dbReference type="PATRIC" id="fig|1462.6.peg.905"/>
<evidence type="ECO:0000313" key="10">
    <source>
        <dbReference type="EMBL" id="KJE28138.1"/>
    </source>
</evidence>
<dbReference type="FunFam" id="3.40.50.300:FF:001363">
    <property type="entry name" value="ATP-dependent DNA helicase RecQ"/>
    <property type="match status" value="1"/>
</dbReference>
<dbReference type="NCBIfam" id="TIGR00614">
    <property type="entry name" value="recQ_fam"/>
    <property type="match status" value="1"/>
</dbReference>
<dbReference type="Pfam" id="PF00270">
    <property type="entry name" value="DEAD"/>
    <property type="match status" value="1"/>
</dbReference>
<dbReference type="GO" id="GO:0030894">
    <property type="term" value="C:replisome"/>
    <property type="evidence" value="ECO:0007669"/>
    <property type="project" value="TreeGrafter"/>
</dbReference>
<evidence type="ECO:0000256" key="3">
    <source>
        <dbReference type="ARBA" id="ARBA00022806"/>
    </source>
</evidence>
<dbReference type="Proteomes" id="UP000032522">
    <property type="component" value="Unassembled WGS sequence"/>
</dbReference>
<keyword evidence="4" id="KW-0067">ATP-binding</keyword>
<dbReference type="RefSeq" id="WP_044730989.1">
    <property type="nucleotide sequence ID" value="NZ_JYBP01000003.1"/>
</dbReference>
<keyword evidence="3 10" id="KW-0347">Helicase</keyword>
<evidence type="ECO:0000256" key="2">
    <source>
        <dbReference type="ARBA" id="ARBA00022801"/>
    </source>
</evidence>
<name>A0A0D8BVD1_GEOKU</name>
<dbReference type="InterPro" id="IPR011545">
    <property type="entry name" value="DEAD/DEAH_box_helicase_dom"/>
</dbReference>
<dbReference type="SMART" id="SM00487">
    <property type="entry name" value="DEXDc"/>
    <property type="match status" value="1"/>
</dbReference>
<evidence type="ECO:0000256" key="1">
    <source>
        <dbReference type="ARBA" id="ARBA00022741"/>
    </source>
</evidence>
<evidence type="ECO:0000256" key="7">
    <source>
        <dbReference type="ARBA" id="ARBA00044550"/>
    </source>
</evidence>
<dbReference type="GO" id="GO:0005737">
    <property type="term" value="C:cytoplasm"/>
    <property type="evidence" value="ECO:0007669"/>
    <property type="project" value="TreeGrafter"/>
</dbReference>
<evidence type="ECO:0000259" key="9">
    <source>
        <dbReference type="PROSITE" id="PS51194"/>
    </source>
</evidence>
<protein>
    <recommendedName>
        <fullName evidence="6">ATP-dependent DNA helicase RecQ</fullName>
    </recommendedName>
    <alternativeName>
        <fullName evidence="7">DNA 3'-5' helicase RecQ</fullName>
    </alternativeName>
</protein>
<dbReference type="CDD" id="cd17920">
    <property type="entry name" value="DEXHc_RecQ"/>
    <property type="match status" value="1"/>
</dbReference>
<dbReference type="PANTHER" id="PTHR13710">
    <property type="entry name" value="DNA HELICASE RECQ FAMILY MEMBER"/>
    <property type="match status" value="1"/>
</dbReference>
<dbReference type="InterPro" id="IPR001650">
    <property type="entry name" value="Helicase_C-like"/>
</dbReference>
<dbReference type="InterPro" id="IPR032284">
    <property type="entry name" value="RecQ_Zn-bd"/>
</dbReference>
<dbReference type="GO" id="GO:0005524">
    <property type="term" value="F:ATP binding"/>
    <property type="evidence" value="ECO:0007669"/>
    <property type="project" value="UniProtKB-KW"/>
</dbReference>
<comment type="caution">
    <text evidence="10">The sequence shown here is derived from an EMBL/GenBank/DDBJ whole genome shotgun (WGS) entry which is preliminary data.</text>
</comment>
<evidence type="ECO:0000256" key="6">
    <source>
        <dbReference type="ARBA" id="ARBA00044535"/>
    </source>
</evidence>
<dbReference type="GO" id="GO:0016787">
    <property type="term" value="F:hydrolase activity"/>
    <property type="evidence" value="ECO:0007669"/>
    <property type="project" value="UniProtKB-KW"/>
</dbReference>
<dbReference type="SMART" id="SM00490">
    <property type="entry name" value="HELICc"/>
    <property type="match status" value="1"/>
</dbReference>
<dbReference type="GO" id="GO:0009378">
    <property type="term" value="F:four-way junction helicase activity"/>
    <property type="evidence" value="ECO:0007669"/>
    <property type="project" value="TreeGrafter"/>
</dbReference>
<keyword evidence="2 10" id="KW-0378">Hydrolase</keyword>
<dbReference type="InterPro" id="IPR027417">
    <property type="entry name" value="P-loop_NTPase"/>
</dbReference>
<dbReference type="GO" id="GO:0006281">
    <property type="term" value="P:DNA repair"/>
    <property type="evidence" value="ECO:0007669"/>
    <property type="project" value="TreeGrafter"/>
</dbReference>
<dbReference type="Gene3D" id="3.40.50.300">
    <property type="entry name" value="P-loop containing nucleotide triphosphate hydrolases"/>
    <property type="match status" value="2"/>
</dbReference>
<dbReference type="GO" id="GO:0006310">
    <property type="term" value="P:DNA recombination"/>
    <property type="evidence" value="ECO:0007669"/>
    <property type="project" value="InterPro"/>
</dbReference>
<dbReference type="PANTHER" id="PTHR13710:SF84">
    <property type="entry name" value="ATP-DEPENDENT DNA HELICASE RECS-RELATED"/>
    <property type="match status" value="1"/>
</dbReference>
<dbReference type="GO" id="GO:0043590">
    <property type="term" value="C:bacterial nucleoid"/>
    <property type="evidence" value="ECO:0007669"/>
    <property type="project" value="TreeGrafter"/>
</dbReference>
<proteinExistence type="predicted"/>
<dbReference type="GO" id="GO:0043138">
    <property type="term" value="F:3'-5' DNA helicase activity"/>
    <property type="evidence" value="ECO:0007669"/>
    <property type="project" value="TreeGrafter"/>
</dbReference>
<dbReference type="AlphaFoldDB" id="A0A0D8BVD1"/>
<dbReference type="Pfam" id="PF16124">
    <property type="entry name" value="RecQ_Zn_bind"/>
    <property type="match status" value="1"/>
</dbReference>
<evidence type="ECO:0000256" key="4">
    <source>
        <dbReference type="ARBA" id="ARBA00022840"/>
    </source>
</evidence>
<dbReference type="PROSITE" id="PS51192">
    <property type="entry name" value="HELICASE_ATP_BIND_1"/>
    <property type="match status" value="1"/>
</dbReference>
<dbReference type="InterPro" id="IPR014001">
    <property type="entry name" value="Helicase_ATP-bd"/>
</dbReference>
<evidence type="ECO:0000313" key="11">
    <source>
        <dbReference type="Proteomes" id="UP000032522"/>
    </source>
</evidence>
<accession>A0A0D8BVD1</accession>